<comment type="function">
    <text evidence="1">Needed for flagellar regrowth and assembly.</text>
</comment>
<proteinExistence type="inferred from homology"/>
<keyword evidence="9" id="KW-0282">Flagellum</keyword>
<dbReference type="PANTHER" id="PTHR34982:SF1">
    <property type="entry name" value="FLAGELLAR ASSEMBLY PROTEIN FLIH"/>
    <property type="match status" value="1"/>
</dbReference>
<evidence type="ECO:0000313" key="10">
    <source>
        <dbReference type="Proteomes" id="UP000709351"/>
    </source>
</evidence>
<dbReference type="RefSeq" id="WP_009534819.1">
    <property type="nucleotide sequence ID" value="NZ_CAUTDC010000004.1"/>
</dbReference>
<dbReference type="GO" id="GO:0015031">
    <property type="term" value="P:protein transport"/>
    <property type="evidence" value="ECO:0007669"/>
    <property type="project" value="UniProtKB-KW"/>
</dbReference>
<dbReference type="GO" id="GO:0044781">
    <property type="term" value="P:bacterial-type flagellum organization"/>
    <property type="evidence" value="ECO:0007669"/>
    <property type="project" value="UniProtKB-KW"/>
</dbReference>
<accession>A0A930DNA8</accession>
<keyword evidence="4" id="KW-1005">Bacterial flagellum biogenesis</keyword>
<sequence>MSSSRNIIKSRYNKELSSYVSLLEAESAVALADVENAVEEEEQQKESLGMVLPEKKEENPYHETLLHLALEKAQHIIDGAEREAEETRLKAQKEGREEGYREGFAEGKKEAEEKILAEHAEELESFRQDLNRTLRTVEDAKTERLYRYMDELKDVAIAVAEKIIHVSLRSSGEVIRRMILKEAERIKKTTWLKLHIDRLDYEMLIATDSDIASELAQVSDNIKFVIVEKEEPGTLIMETQEEIVDAGIATQMENLRERLGHLDTQESE</sequence>
<evidence type="ECO:0000256" key="4">
    <source>
        <dbReference type="ARBA" id="ARBA00022795"/>
    </source>
</evidence>
<feature type="coiled-coil region" evidence="7">
    <location>
        <begin position="31"/>
        <end position="143"/>
    </location>
</feature>
<gene>
    <name evidence="9" type="ORF">HXM93_01800</name>
</gene>
<dbReference type="AlphaFoldDB" id="A0A930DNA8"/>
<keyword evidence="9" id="KW-0969">Cilium</keyword>
<keyword evidence="7" id="KW-0175">Coiled coil</keyword>
<evidence type="ECO:0000256" key="2">
    <source>
        <dbReference type="ARBA" id="ARBA00006602"/>
    </source>
</evidence>
<evidence type="ECO:0000256" key="1">
    <source>
        <dbReference type="ARBA" id="ARBA00003041"/>
    </source>
</evidence>
<dbReference type="PANTHER" id="PTHR34982">
    <property type="entry name" value="YOP PROTEINS TRANSLOCATION PROTEIN L"/>
    <property type="match status" value="1"/>
</dbReference>
<name>A0A930DNA8_9FIRM</name>
<dbReference type="Proteomes" id="UP000709351">
    <property type="component" value="Unassembled WGS sequence"/>
</dbReference>
<evidence type="ECO:0000256" key="6">
    <source>
        <dbReference type="ARBA" id="ARBA00023225"/>
    </source>
</evidence>
<evidence type="ECO:0000259" key="8">
    <source>
        <dbReference type="Pfam" id="PF02108"/>
    </source>
</evidence>
<dbReference type="Pfam" id="PF02108">
    <property type="entry name" value="FliH"/>
    <property type="match status" value="1"/>
</dbReference>
<reference evidence="9" key="1">
    <citation type="submission" date="2020-04" db="EMBL/GenBank/DDBJ databases">
        <title>Deep metagenomics examines the oral microbiome during advanced dental caries in children, revealing novel taxa and co-occurrences with host molecules.</title>
        <authorList>
            <person name="Baker J.L."/>
            <person name="Morton J.T."/>
            <person name="Dinis M."/>
            <person name="Alvarez R."/>
            <person name="Tran N.C."/>
            <person name="Knight R."/>
            <person name="Edlund A."/>
        </authorList>
    </citation>
    <scope>NUCLEOTIDE SEQUENCE</scope>
    <source>
        <strain evidence="9">JCVI_24_bin.2</strain>
    </source>
</reference>
<protein>
    <submittedName>
        <fullName evidence="9">Flagellar assembly protein FliH</fullName>
    </submittedName>
</protein>
<evidence type="ECO:0000256" key="7">
    <source>
        <dbReference type="SAM" id="Coils"/>
    </source>
</evidence>
<dbReference type="EMBL" id="JABZRD010000072">
    <property type="protein sequence ID" value="MBF1283257.1"/>
    <property type="molecule type" value="Genomic_DNA"/>
</dbReference>
<comment type="caution">
    <text evidence="9">The sequence shown here is derived from an EMBL/GenBank/DDBJ whole genome shotgun (WGS) entry which is preliminary data.</text>
</comment>
<feature type="domain" description="Flagellar assembly protein FliH/Type III secretion system HrpE" evidence="8">
    <location>
        <begin position="128"/>
        <end position="254"/>
    </location>
</feature>
<dbReference type="InterPro" id="IPR051472">
    <property type="entry name" value="T3SS_Stator/FliH"/>
</dbReference>
<keyword evidence="9" id="KW-0966">Cell projection</keyword>
<dbReference type="InterPro" id="IPR018035">
    <property type="entry name" value="Flagellar_FliH/T3SS_HrpE"/>
</dbReference>
<evidence type="ECO:0000313" key="9">
    <source>
        <dbReference type="EMBL" id="MBF1283257.1"/>
    </source>
</evidence>
<keyword evidence="6" id="KW-1006">Bacterial flagellum protein export</keyword>
<keyword evidence="5" id="KW-0653">Protein transport</keyword>
<organism evidence="9 10">
    <name type="scientific">Oribacterium parvum</name>
    <dbReference type="NCBI Taxonomy" id="1501329"/>
    <lineage>
        <taxon>Bacteria</taxon>
        <taxon>Bacillati</taxon>
        <taxon>Bacillota</taxon>
        <taxon>Clostridia</taxon>
        <taxon>Lachnospirales</taxon>
        <taxon>Lachnospiraceae</taxon>
        <taxon>Oribacterium</taxon>
    </lineage>
</organism>
<evidence type="ECO:0000256" key="5">
    <source>
        <dbReference type="ARBA" id="ARBA00022927"/>
    </source>
</evidence>
<keyword evidence="3" id="KW-0813">Transport</keyword>
<dbReference type="GO" id="GO:0005829">
    <property type="term" value="C:cytosol"/>
    <property type="evidence" value="ECO:0007669"/>
    <property type="project" value="TreeGrafter"/>
</dbReference>
<evidence type="ECO:0000256" key="3">
    <source>
        <dbReference type="ARBA" id="ARBA00022448"/>
    </source>
</evidence>
<comment type="similarity">
    <text evidence="2">Belongs to the FliH family.</text>
</comment>